<proteinExistence type="predicted"/>
<name>A0A154L3L5_9PROT</name>
<dbReference type="EMBL" id="LPVY01000019">
    <property type="protein sequence ID" value="KZB63124.1"/>
    <property type="molecule type" value="Genomic_DNA"/>
</dbReference>
<reference evidence="1 2" key="1">
    <citation type="submission" date="2015-12" db="EMBL/GenBank/DDBJ databases">
        <title>Genome sequence of Thalassospira lucentensis MCCC 1A02072.</title>
        <authorList>
            <person name="Lu L."/>
            <person name="Lai Q."/>
            <person name="Shao Z."/>
            <person name="Qian P."/>
        </authorList>
    </citation>
    <scope>NUCLEOTIDE SEQUENCE [LARGE SCALE GENOMIC DNA]</scope>
    <source>
        <strain evidence="1 2">MCCC 1A02072</strain>
    </source>
</reference>
<comment type="caution">
    <text evidence="1">The sequence shown here is derived from an EMBL/GenBank/DDBJ whole genome shotgun (WGS) entry which is preliminary data.</text>
</comment>
<dbReference type="Proteomes" id="UP000076335">
    <property type="component" value="Unassembled WGS sequence"/>
</dbReference>
<protein>
    <submittedName>
        <fullName evidence="1">Uncharacterized protein</fullName>
    </submittedName>
</protein>
<dbReference type="RefSeq" id="WP_062952288.1">
    <property type="nucleotide sequence ID" value="NZ_LPVY01000019.1"/>
</dbReference>
<gene>
    <name evidence="1" type="ORF">AUP42_01650</name>
</gene>
<evidence type="ECO:0000313" key="1">
    <source>
        <dbReference type="EMBL" id="KZB63124.1"/>
    </source>
</evidence>
<dbReference type="OrthoDB" id="7362463at2"/>
<dbReference type="AlphaFoldDB" id="A0A154L3L5"/>
<organism evidence="1 2">
    <name type="scientific">Thalassospira lucentensis</name>
    <dbReference type="NCBI Taxonomy" id="168935"/>
    <lineage>
        <taxon>Bacteria</taxon>
        <taxon>Pseudomonadati</taxon>
        <taxon>Pseudomonadota</taxon>
        <taxon>Alphaproteobacteria</taxon>
        <taxon>Rhodospirillales</taxon>
        <taxon>Thalassospiraceae</taxon>
        <taxon>Thalassospira</taxon>
    </lineage>
</organism>
<sequence>MLEITFEQVTNASGADSRKLWLEFEKQLANDDGRAAQAHLEAGRPIFYCEPAHEGSIVRKWPDGRCELVSINDDGTVEVLHVI</sequence>
<evidence type="ECO:0000313" key="2">
    <source>
        <dbReference type="Proteomes" id="UP000076335"/>
    </source>
</evidence>
<accession>A0A154L3L5</accession>